<evidence type="ECO:0000256" key="6">
    <source>
        <dbReference type="SAM" id="SignalP"/>
    </source>
</evidence>
<evidence type="ECO:0000256" key="2">
    <source>
        <dbReference type="ARBA" id="ARBA00023002"/>
    </source>
</evidence>
<proteinExistence type="inferred from homology"/>
<dbReference type="Gene3D" id="1.20.5.100">
    <property type="entry name" value="Cytochrome c1, transmembrane anchor, C-terminal"/>
    <property type="match status" value="1"/>
</dbReference>
<dbReference type="EC" id="1.1.1.22" evidence="3"/>
<comment type="catalytic activity">
    <reaction evidence="3">
        <text>UDP-alpha-D-glucose + 2 NAD(+) + H2O = UDP-alpha-D-glucuronate + 2 NADH + 3 H(+)</text>
        <dbReference type="Rhea" id="RHEA:23596"/>
        <dbReference type="ChEBI" id="CHEBI:15377"/>
        <dbReference type="ChEBI" id="CHEBI:15378"/>
        <dbReference type="ChEBI" id="CHEBI:57540"/>
        <dbReference type="ChEBI" id="CHEBI:57945"/>
        <dbReference type="ChEBI" id="CHEBI:58052"/>
        <dbReference type="ChEBI" id="CHEBI:58885"/>
        <dbReference type="EC" id="1.1.1.22"/>
    </reaction>
</comment>
<dbReference type="InterPro" id="IPR014026">
    <property type="entry name" value="UDP-Glc/GDP-Man_DH_dimer"/>
</dbReference>
<feature type="signal peptide" evidence="6">
    <location>
        <begin position="1"/>
        <end position="22"/>
    </location>
</feature>
<dbReference type="GO" id="GO:0003979">
    <property type="term" value="F:UDP-glucose 6-dehydrogenase activity"/>
    <property type="evidence" value="ECO:0007669"/>
    <property type="project" value="UniProtKB-EC"/>
</dbReference>
<comment type="similarity">
    <text evidence="3">Belongs to the UDP-glucose/GDP-mannose dehydrogenase family.</text>
</comment>
<protein>
    <recommendedName>
        <fullName evidence="1 3">UDP-glucose 6-dehydrogenase</fullName>
        <ecNumber evidence="3">1.1.1.22</ecNumber>
    </recommendedName>
</protein>
<keyword evidence="6" id="KW-0732">Signal</keyword>
<reference evidence="8" key="1">
    <citation type="journal article" date="2013" name="PLoS ONE">
        <title>Variation in the Complex Carbohydrate Biosynthesis Loci of Acinetobacter baumannii Genomes.</title>
        <authorList>
            <person name="Kenyon J.J."/>
            <person name="Hall R.M."/>
        </authorList>
    </citation>
    <scope>NUCLEOTIDE SEQUENCE</scope>
    <source>
        <strain evidence="8">RBH4</strain>
    </source>
</reference>
<dbReference type="SUPFAM" id="SSF51735">
    <property type="entry name" value="NAD(P)-binding Rossmann-fold domains"/>
    <property type="match status" value="1"/>
</dbReference>
<dbReference type="Gene3D" id="3.40.50.720">
    <property type="entry name" value="NAD(P)-binding Rossmann-like Domain"/>
    <property type="match status" value="2"/>
</dbReference>
<dbReference type="InterPro" id="IPR014027">
    <property type="entry name" value="UDP-Glc/GDP-Man_DH_C"/>
</dbReference>
<dbReference type="Pfam" id="PF00984">
    <property type="entry name" value="UDPG_MGDP_dh"/>
    <property type="match status" value="1"/>
</dbReference>
<dbReference type="GO" id="GO:0000271">
    <property type="term" value="P:polysaccharide biosynthetic process"/>
    <property type="evidence" value="ECO:0007669"/>
    <property type="project" value="InterPro"/>
</dbReference>
<evidence type="ECO:0000313" key="8">
    <source>
        <dbReference type="EMBL" id="AGM37794.1"/>
    </source>
</evidence>
<evidence type="ECO:0000256" key="3">
    <source>
        <dbReference type="PIRNR" id="PIRNR000124"/>
    </source>
</evidence>
<dbReference type="Pfam" id="PF03720">
    <property type="entry name" value="UDPG_MGDP_dh_C"/>
    <property type="match status" value="1"/>
</dbReference>
<feature type="binding site" evidence="5">
    <location>
        <position position="89"/>
    </location>
    <ligand>
        <name>NAD(+)</name>
        <dbReference type="ChEBI" id="CHEBI:57540"/>
    </ligand>
</feature>
<evidence type="ECO:0000256" key="5">
    <source>
        <dbReference type="PIRSR" id="PIRSR500134-3"/>
    </source>
</evidence>
<organism evidence="8">
    <name type="scientific">Acinetobacter baumannii</name>
    <dbReference type="NCBI Taxonomy" id="470"/>
    <lineage>
        <taxon>Bacteria</taxon>
        <taxon>Pseudomonadati</taxon>
        <taxon>Pseudomonadota</taxon>
        <taxon>Gammaproteobacteria</taxon>
        <taxon>Moraxellales</taxon>
        <taxon>Moraxellaceae</taxon>
        <taxon>Acinetobacter</taxon>
        <taxon>Acinetobacter calcoaceticus/baumannii complex</taxon>
    </lineage>
</organism>
<feature type="binding site" evidence="5">
    <location>
        <position position="117"/>
    </location>
    <ligand>
        <name>NAD(+)</name>
        <dbReference type="ChEBI" id="CHEBI:57540"/>
    </ligand>
</feature>
<evidence type="ECO:0000256" key="4">
    <source>
        <dbReference type="PIRSR" id="PIRSR500134-2"/>
    </source>
</evidence>
<feature type="binding site" evidence="4">
    <location>
        <begin position="241"/>
        <end position="245"/>
    </location>
    <ligand>
        <name>substrate</name>
    </ligand>
</feature>
<dbReference type="PIRSF" id="PIRSF500134">
    <property type="entry name" value="UDPglc_DH_bac"/>
    <property type="match status" value="1"/>
</dbReference>
<evidence type="ECO:0000256" key="1">
    <source>
        <dbReference type="ARBA" id="ARBA00015132"/>
    </source>
</evidence>
<sequence>MKIRCTMKIAVFGTTLHAGVMAALLAEYGNQIYWCTSVTCEENISILSYQDQEVNHYLNKQRKAGFLKESPFSEIPLDIEVYLFCFSPTQIELALKTVEKLSERPIVHPRLMINGSTFGLHGTNQLKQHLPKDEWVYFPDVIQEGNAINSVLNVKHVIVGVESSYAQDTMQELLRPFFRFSYQYLFMPILDAEFTKLSISGMLATRISYMNDLAMVAEKLGIDIANVKHGIAADTRIGAAYLSAGVGFGGENFSHDILTLSSTVSGTGAKSRLLEQVWAINEQQKEILFRKLWNYYHCDLSGKTVAIWGASFKENTSSTHNSPIHILLAALWAQGVKVRLHDPQALDEIATTYGDREDLVLCADQYEAAQGAHALCLVTAWKQYWSPDFKQLQQVMQHPLILDGRNIYDPAYVKAKGFAYEGVGRL</sequence>
<dbReference type="InterPro" id="IPR028357">
    <property type="entry name" value="UDPglc_DH_bac"/>
</dbReference>
<dbReference type="InterPro" id="IPR036291">
    <property type="entry name" value="NAD(P)-bd_dom_sf"/>
</dbReference>
<dbReference type="PANTHER" id="PTHR43750">
    <property type="entry name" value="UDP-GLUCOSE 6-DEHYDROGENASE TUAD"/>
    <property type="match status" value="1"/>
</dbReference>
<dbReference type="AlphaFoldDB" id="R4UXP4"/>
<dbReference type="NCBIfam" id="TIGR03026">
    <property type="entry name" value="NDP-sugDHase"/>
    <property type="match status" value="1"/>
</dbReference>
<gene>
    <name evidence="8" type="primary">ugd</name>
</gene>
<dbReference type="PIRSF" id="PIRSF000124">
    <property type="entry name" value="UDPglc_GDPman_dh"/>
    <property type="match status" value="1"/>
</dbReference>
<dbReference type="PANTHER" id="PTHR43750:SF3">
    <property type="entry name" value="UDP-GLUCOSE 6-DEHYDROGENASE TUAD"/>
    <property type="match status" value="1"/>
</dbReference>
<feature type="binding site" evidence="4">
    <location>
        <position position="249"/>
    </location>
    <ligand>
        <name>substrate</name>
    </ligand>
</feature>
<name>R4UXP4_ACIBA</name>
<dbReference type="EMBL" id="KF130871">
    <property type="protein sequence ID" value="AGM37794.1"/>
    <property type="molecule type" value="Genomic_DNA"/>
</dbReference>
<dbReference type="InterPro" id="IPR008927">
    <property type="entry name" value="6-PGluconate_DH-like_C_sf"/>
</dbReference>
<evidence type="ECO:0000259" key="7">
    <source>
        <dbReference type="SMART" id="SM00984"/>
    </source>
</evidence>
<feature type="domain" description="UDP-glucose/GDP-mannose dehydrogenase C-terminal" evidence="7">
    <location>
        <begin position="306"/>
        <end position="410"/>
    </location>
</feature>
<feature type="binding site" evidence="4">
    <location>
        <position position="313"/>
    </location>
    <ligand>
        <name>substrate</name>
    </ligand>
</feature>
<feature type="binding site" evidence="4">
    <location>
        <position position="196"/>
    </location>
    <ligand>
        <name>substrate</name>
    </ligand>
</feature>
<keyword evidence="2 3" id="KW-0560">Oxidoreductase</keyword>
<dbReference type="GO" id="GO:0051287">
    <property type="term" value="F:NAD binding"/>
    <property type="evidence" value="ECO:0007669"/>
    <property type="project" value="InterPro"/>
</dbReference>
<dbReference type="InterPro" id="IPR017476">
    <property type="entry name" value="UDP-Glc/GDP-Man"/>
</dbReference>
<dbReference type="SMART" id="SM00984">
    <property type="entry name" value="UDPG_MGDP_dh_C"/>
    <property type="match status" value="1"/>
</dbReference>
<dbReference type="SUPFAM" id="SSF52413">
    <property type="entry name" value="UDP-glucose/GDP-mannose dehydrogenase C-terminal domain"/>
    <property type="match status" value="1"/>
</dbReference>
<keyword evidence="3 5" id="KW-0520">NAD</keyword>
<feature type="binding site" evidence="5">
    <location>
        <position position="144"/>
    </location>
    <ligand>
        <name>NAD(+)</name>
        <dbReference type="ChEBI" id="CHEBI:57540"/>
    </ligand>
</feature>
<dbReference type="InterPro" id="IPR036220">
    <property type="entry name" value="UDP-Glc/GDP-Man_DH_C_sf"/>
</dbReference>
<accession>R4UXP4</accession>
<dbReference type="SUPFAM" id="SSF48179">
    <property type="entry name" value="6-phosphogluconate dehydrogenase C-terminal domain-like"/>
    <property type="match status" value="1"/>
</dbReference>
<feature type="chain" id="PRO_5004380594" description="UDP-glucose 6-dehydrogenase" evidence="6">
    <location>
        <begin position="23"/>
        <end position="426"/>
    </location>
</feature>